<comment type="caution">
    <text evidence="1">The sequence shown here is derived from an EMBL/GenBank/DDBJ whole genome shotgun (WGS) entry which is preliminary data.</text>
</comment>
<dbReference type="AlphaFoldDB" id="A0A1V4KH76"/>
<keyword evidence="2" id="KW-1185">Reference proteome</keyword>
<dbReference type="Proteomes" id="UP000190648">
    <property type="component" value="Unassembled WGS sequence"/>
</dbReference>
<organism evidence="1 2">
    <name type="scientific">Patagioenas fasciata monilis</name>
    <dbReference type="NCBI Taxonomy" id="372326"/>
    <lineage>
        <taxon>Eukaryota</taxon>
        <taxon>Metazoa</taxon>
        <taxon>Chordata</taxon>
        <taxon>Craniata</taxon>
        <taxon>Vertebrata</taxon>
        <taxon>Euteleostomi</taxon>
        <taxon>Archelosauria</taxon>
        <taxon>Archosauria</taxon>
        <taxon>Dinosauria</taxon>
        <taxon>Saurischia</taxon>
        <taxon>Theropoda</taxon>
        <taxon>Coelurosauria</taxon>
        <taxon>Aves</taxon>
        <taxon>Neognathae</taxon>
        <taxon>Neoaves</taxon>
        <taxon>Columbimorphae</taxon>
        <taxon>Columbiformes</taxon>
        <taxon>Columbidae</taxon>
        <taxon>Patagioenas</taxon>
    </lineage>
</organism>
<evidence type="ECO:0000313" key="2">
    <source>
        <dbReference type="Proteomes" id="UP000190648"/>
    </source>
</evidence>
<accession>A0A1V4KH76</accession>
<protein>
    <submittedName>
        <fullName evidence="1">Uncharacterized protein</fullName>
    </submittedName>
</protein>
<reference evidence="1 2" key="1">
    <citation type="submission" date="2016-02" db="EMBL/GenBank/DDBJ databases">
        <title>Band-tailed pigeon sequencing and assembly.</title>
        <authorList>
            <person name="Soares A.E."/>
            <person name="Novak B.J."/>
            <person name="Rice E.S."/>
            <person name="O'Connell B."/>
            <person name="Chang D."/>
            <person name="Weber S."/>
            <person name="Shapiro B."/>
        </authorList>
    </citation>
    <scope>NUCLEOTIDE SEQUENCE [LARGE SCALE GENOMIC DNA]</scope>
    <source>
        <strain evidence="1">BTP2013</strain>
        <tissue evidence="1">Blood</tissue>
    </source>
</reference>
<dbReference type="EMBL" id="LSYS01003169">
    <property type="protein sequence ID" value="OPJ83765.1"/>
    <property type="molecule type" value="Genomic_DNA"/>
</dbReference>
<evidence type="ECO:0000313" key="1">
    <source>
        <dbReference type="EMBL" id="OPJ83765.1"/>
    </source>
</evidence>
<name>A0A1V4KH76_PATFA</name>
<sequence>MVKSMQLWKSIVEFSNRNREITNIDNLNISCRQENVVKATEFRMLQAGFQRYLSCFNQTYVFVKQEIQVYRNGLDIWGPGTTRHHRAV</sequence>
<proteinExistence type="predicted"/>
<gene>
    <name evidence="1" type="ORF">AV530_006596</name>
</gene>